<evidence type="ECO:0000313" key="1">
    <source>
        <dbReference type="EMBL" id="RRT63896.1"/>
    </source>
</evidence>
<dbReference type="EMBL" id="AMZH03006417">
    <property type="protein sequence ID" value="RRT63896.1"/>
    <property type="molecule type" value="Genomic_DNA"/>
</dbReference>
<evidence type="ECO:0000313" key="2">
    <source>
        <dbReference type="Proteomes" id="UP000287651"/>
    </source>
</evidence>
<reference evidence="1 2" key="1">
    <citation type="journal article" date="2014" name="Agronomy (Basel)">
        <title>A Draft Genome Sequence for Ensete ventricosum, the Drought-Tolerant Tree Against Hunger.</title>
        <authorList>
            <person name="Harrison J."/>
            <person name="Moore K.A."/>
            <person name="Paszkiewicz K."/>
            <person name="Jones T."/>
            <person name="Grant M."/>
            <person name="Ambacheew D."/>
            <person name="Muzemil S."/>
            <person name="Studholme D.J."/>
        </authorList>
    </citation>
    <scope>NUCLEOTIDE SEQUENCE [LARGE SCALE GENOMIC DNA]</scope>
</reference>
<dbReference type="Proteomes" id="UP000287651">
    <property type="component" value="Unassembled WGS sequence"/>
</dbReference>
<gene>
    <name evidence="1" type="ORF">B296_00036696</name>
</gene>
<proteinExistence type="predicted"/>
<accession>A0A426ZIS4</accession>
<dbReference type="AlphaFoldDB" id="A0A426ZIS4"/>
<name>A0A426ZIS4_ENSVE</name>
<comment type="caution">
    <text evidence="1">The sequence shown here is derived from an EMBL/GenBank/DDBJ whole genome shotgun (WGS) entry which is preliminary data.</text>
</comment>
<protein>
    <submittedName>
        <fullName evidence="1">Uncharacterized protein</fullName>
    </submittedName>
</protein>
<organism evidence="1 2">
    <name type="scientific">Ensete ventricosum</name>
    <name type="common">Abyssinian banana</name>
    <name type="synonym">Musa ensete</name>
    <dbReference type="NCBI Taxonomy" id="4639"/>
    <lineage>
        <taxon>Eukaryota</taxon>
        <taxon>Viridiplantae</taxon>
        <taxon>Streptophyta</taxon>
        <taxon>Embryophyta</taxon>
        <taxon>Tracheophyta</taxon>
        <taxon>Spermatophyta</taxon>
        <taxon>Magnoliopsida</taxon>
        <taxon>Liliopsida</taxon>
        <taxon>Zingiberales</taxon>
        <taxon>Musaceae</taxon>
        <taxon>Ensete</taxon>
    </lineage>
</organism>
<sequence length="116" mass="12483">MLANPTLRHGGRAYPLSSPSAPLFLSSPWRTSLLIASSRVCPFSPFSRSFSSFPSLGWKRRRSRVGGSLESVPCEVGGSADDGAGTVSNKVSVEIPFGNRRVITYLKCHPLSTICI</sequence>